<name>A0A7U2HX92_PHANO</name>
<feature type="domain" description="DUF6590" evidence="2">
    <location>
        <begin position="1"/>
        <end position="146"/>
    </location>
</feature>
<reference evidence="4" key="1">
    <citation type="journal article" date="2021" name="BMC Genomics">
        <title>Chromosome-level genome assembly and manually-curated proteome of model necrotroph Parastagonospora nodorum Sn15 reveals a genome-wide trove of candidate effector homologs, and redundancy of virulence-related functions within an accessory chromosome.</title>
        <authorList>
            <person name="Bertazzoni S."/>
            <person name="Jones D.A.B."/>
            <person name="Phan H.T."/>
            <person name="Tan K.-C."/>
            <person name="Hane J.K."/>
        </authorList>
    </citation>
    <scope>NUCLEOTIDE SEQUENCE [LARGE SCALE GENOMIC DNA]</scope>
    <source>
        <strain evidence="4">SN15 / ATCC MYA-4574 / FGSC 10173)</strain>
    </source>
</reference>
<accession>A0A7U2HX92</accession>
<feature type="compositionally biased region" description="Acidic residues" evidence="1">
    <location>
        <begin position="158"/>
        <end position="173"/>
    </location>
</feature>
<dbReference type="InterPro" id="IPR046497">
    <property type="entry name" value="DUF6590"/>
</dbReference>
<organism evidence="3 4">
    <name type="scientific">Phaeosphaeria nodorum (strain SN15 / ATCC MYA-4574 / FGSC 10173)</name>
    <name type="common">Glume blotch fungus</name>
    <name type="synonym">Parastagonospora nodorum</name>
    <dbReference type="NCBI Taxonomy" id="321614"/>
    <lineage>
        <taxon>Eukaryota</taxon>
        <taxon>Fungi</taxon>
        <taxon>Dikarya</taxon>
        <taxon>Ascomycota</taxon>
        <taxon>Pezizomycotina</taxon>
        <taxon>Dothideomycetes</taxon>
        <taxon>Pleosporomycetidae</taxon>
        <taxon>Pleosporales</taxon>
        <taxon>Pleosporineae</taxon>
        <taxon>Phaeosphaeriaceae</taxon>
        <taxon>Parastagonospora</taxon>
    </lineage>
</organism>
<dbReference type="KEGG" id="pno:SNOG_02966"/>
<dbReference type="Pfam" id="PF20233">
    <property type="entry name" value="DUF6590"/>
    <property type="match status" value="1"/>
</dbReference>
<evidence type="ECO:0000313" key="4">
    <source>
        <dbReference type="Proteomes" id="UP000663193"/>
    </source>
</evidence>
<gene>
    <name evidence="3" type="ORF">JI435_432020</name>
</gene>
<evidence type="ECO:0000259" key="2">
    <source>
        <dbReference type="Pfam" id="PF20233"/>
    </source>
</evidence>
<evidence type="ECO:0000256" key="1">
    <source>
        <dbReference type="SAM" id="MobiDB-lite"/>
    </source>
</evidence>
<dbReference type="VEuPathDB" id="FungiDB:JI435_432020"/>
<dbReference type="AlphaFoldDB" id="A0A7U2HX92"/>
<sequence length="203" mass="23079">MLWSETAGATANLARNGTENTAITVGLFNQQVFSQIRRFVIMEVNREKHFVYACAIFTYNGQGTLKRGCTASEHAPVYMTGSQATTYQGELERGMTKEPIEVTPDDETETMLPASRLRFGKHYSIEWNVKVREIGIVAPRYRSRLMKHYRDEQRNGFDDDDDEDFSEEEDDESGTVFSTYTPAAATGVSYTQTGYANVPQYRY</sequence>
<dbReference type="Proteomes" id="UP000663193">
    <property type="component" value="Chromosome 5"/>
</dbReference>
<protein>
    <recommendedName>
        <fullName evidence="2">DUF6590 domain-containing protein</fullName>
    </recommendedName>
</protein>
<proteinExistence type="predicted"/>
<feature type="region of interest" description="Disordered" evidence="1">
    <location>
        <begin position="153"/>
        <end position="179"/>
    </location>
</feature>
<dbReference type="OrthoDB" id="3559580at2759"/>
<dbReference type="PANTHER" id="PTHR35391:SF5">
    <property type="entry name" value="DUF6590 DOMAIN-CONTAINING PROTEIN"/>
    <property type="match status" value="1"/>
</dbReference>
<keyword evidence="4" id="KW-1185">Reference proteome</keyword>
<dbReference type="RefSeq" id="XP_001793558.1">
    <property type="nucleotide sequence ID" value="XM_001793506.1"/>
</dbReference>
<dbReference type="PANTHER" id="PTHR35391">
    <property type="entry name" value="C2H2-TYPE DOMAIN-CONTAINING PROTEIN-RELATED"/>
    <property type="match status" value="1"/>
</dbReference>
<dbReference type="EMBL" id="CP069027">
    <property type="protein sequence ID" value="QRC95265.1"/>
    <property type="molecule type" value="Genomic_DNA"/>
</dbReference>
<evidence type="ECO:0000313" key="3">
    <source>
        <dbReference type="EMBL" id="QRC95265.1"/>
    </source>
</evidence>